<dbReference type="Proteomes" id="UP001253193">
    <property type="component" value="Unassembled WGS sequence"/>
</dbReference>
<evidence type="ECO:0000313" key="2">
    <source>
        <dbReference type="Proteomes" id="UP001253193"/>
    </source>
</evidence>
<gene>
    <name evidence="1" type="ORF">QX249_13260</name>
</gene>
<comment type="caution">
    <text evidence="1">The sequence shown here is derived from an EMBL/GenBank/DDBJ whole genome shotgun (WGS) entry which is preliminary data.</text>
</comment>
<proteinExistence type="predicted"/>
<dbReference type="EMBL" id="JAUHGG010000003">
    <property type="protein sequence ID" value="MDS1821636.1"/>
    <property type="molecule type" value="Genomic_DNA"/>
</dbReference>
<organism evidence="1 2">
    <name type="scientific">Vibrio parahaemolyticus</name>
    <dbReference type="NCBI Taxonomy" id="670"/>
    <lineage>
        <taxon>Bacteria</taxon>
        <taxon>Pseudomonadati</taxon>
        <taxon>Pseudomonadota</taxon>
        <taxon>Gammaproteobacteria</taxon>
        <taxon>Vibrionales</taxon>
        <taxon>Vibrionaceae</taxon>
        <taxon>Vibrio</taxon>
    </lineage>
</organism>
<evidence type="ECO:0000313" key="1">
    <source>
        <dbReference type="EMBL" id="MDS1821636.1"/>
    </source>
</evidence>
<sequence>MAILFKSSSSGNDHIISNLELNLVEEHFAKGFRKAQLVDLSASEDANVSFSDKFFDGKSDTHALIAKVAFENYSVFQQEQLPLIQAAITELQGLEEQCSGTFGILSEANETLLTQQVAIFEVDITHKQ</sequence>
<accession>A0AAW8PZG5</accession>
<name>A0AAW8PZG5_VIBPH</name>
<reference evidence="1" key="1">
    <citation type="submission" date="2023-06" db="EMBL/GenBank/DDBJ databases">
        <title>Genomic Diversity of Vibrio spp. and Metagenomic Analysis of Pathogens in Florida Gulf Coastal Waters Following Hurricane Ian.</title>
        <authorList>
            <person name="Brumfield K.D."/>
        </authorList>
    </citation>
    <scope>NUCLEOTIDE SEQUENCE</scope>
    <source>
        <strain evidence="1">WBS2B-138</strain>
    </source>
</reference>
<dbReference type="AlphaFoldDB" id="A0AAW8PZG5"/>
<dbReference type="RefSeq" id="WP_311020549.1">
    <property type="nucleotide sequence ID" value="NZ_JAUHGG010000003.1"/>
</dbReference>
<protein>
    <submittedName>
        <fullName evidence="1">Uncharacterized protein</fullName>
    </submittedName>
</protein>